<keyword evidence="2" id="KW-0472">Membrane</keyword>
<comment type="caution">
    <text evidence="3">The sequence shown here is derived from an EMBL/GenBank/DDBJ whole genome shotgun (WGS) entry which is preliminary data.</text>
</comment>
<reference evidence="3 4" key="1">
    <citation type="submission" date="2023-07" db="EMBL/GenBank/DDBJ databases">
        <authorList>
            <person name="Peeters C."/>
        </authorList>
    </citation>
    <scope>NUCLEOTIDE SEQUENCE [LARGE SCALE GENOMIC DNA]</scope>
    <source>
        <strain evidence="3 4">LMG 18101</strain>
    </source>
</reference>
<protein>
    <recommendedName>
        <fullName evidence="5">Transmembrane protein</fullName>
    </recommendedName>
</protein>
<dbReference type="RefSeq" id="WP_199026709.1">
    <property type="nucleotide sequence ID" value="NZ_CATZLL010000006.1"/>
</dbReference>
<keyword evidence="2" id="KW-0812">Transmembrane</keyword>
<feature type="coiled-coil region" evidence="1">
    <location>
        <begin position="149"/>
        <end position="183"/>
    </location>
</feature>
<evidence type="ECO:0000256" key="2">
    <source>
        <dbReference type="SAM" id="Phobius"/>
    </source>
</evidence>
<proteinExistence type="predicted"/>
<dbReference type="Proteomes" id="UP001189757">
    <property type="component" value="Unassembled WGS sequence"/>
</dbReference>
<sequence>MNDPVDFVRTWVVAHAEFLLTWLIAALVIMTVAWIEIRRATRRAAIAMTEAVATTVAACVPEIAAAAQSAHPTAAATSVPTARLDDALRDLGRLAADRMHWLRGVANLRVPDAALPLAAPEAPVHPLLYDTPRSLAEKHLAAERCFAEHAHALQAARRALQTLEAAEREGREELQRIERETSAIVVRFEQANAQSEQTEVQRFLIQKFNALGTRERELTAQVSALRQQLGERTEALWARSDLAAADYAAMLDPLLAVARRELGHEGGHGSATDETVLWLARMRTGQGPLRAA</sequence>
<feature type="transmembrane region" description="Helical" evidence="2">
    <location>
        <begin position="12"/>
        <end position="35"/>
    </location>
</feature>
<evidence type="ECO:0000256" key="1">
    <source>
        <dbReference type="SAM" id="Coils"/>
    </source>
</evidence>
<gene>
    <name evidence="3" type="ORF">LMG18101_02387</name>
</gene>
<dbReference type="EMBL" id="CATZLL010000006">
    <property type="protein sequence ID" value="CAJ0814834.1"/>
    <property type="molecule type" value="Genomic_DNA"/>
</dbReference>
<evidence type="ECO:0008006" key="5">
    <source>
        <dbReference type="Google" id="ProtNLM"/>
    </source>
</evidence>
<name>A0ABN9JK01_9RALS</name>
<keyword evidence="1" id="KW-0175">Coiled coil</keyword>
<keyword evidence="4" id="KW-1185">Reference proteome</keyword>
<evidence type="ECO:0000313" key="3">
    <source>
        <dbReference type="EMBL" id="CAJ0814834.1"/>
    </source>
</evidence>
<organism evidence="3 4">
    <name type="scientific">Ralstonia flaminis</name>
    <dbReference type="NCBI Taxonomy" id="3058597"/>
    <lineage>
        <taxon>Bacteria</taxon>
        <taxon>Pseudomonadati</taxon>
        <taxon>Pseudomonadota</taxon>
        <taxon>Betaproteobacteria</taxon>
        <taxon>Burkholderiales</taxon>
        <taxon>Burkholderiaceae</taxon>
        <taxon>Ralstonia</taxon>
    </lineage>
</organism>
<evidence type="ECO:0000313" key="4">
    <source>
        <dbReference type="Proteomes" id="UP001189757"/>
    </source>
</evidence>
<accession>A0ABN9JK01</accession>
<keyword evidence="2" id="KW-1133">Transmembrane helix</keyword>